<dbReference type="InterPro" id="IPR001789">
    <property type="entry name" value="Sig_transdc_resp-reg_receiver"/>
</dbReference>
<keyword evidence="13" id="KW-1185">Reference proteome</keyword>
<dbReference type="InterPro" id="IPR036890">
    <property type="entry name" value="HATPase_C_sf"/>
</dbReference>
<dbReference type="PRINTS" id="PR00344">
    <property type="entry name" value="BCTRLSENSOR"/>
</dbReference>
<accession>A0ABT3B233</accession>
<keyword evidence="9" id="KW-0472">Membrane</keyword>
<name>A0ABT3B233_9CYAN</name>
<evidence type="ECO:0000256" key="7">
    <source>
        <dbReference type="PROSITE-ProRule" id="PRU00169"/>
    </source>
</evidence>
<keyword evidence="8" id="KW-0175">Coiled coil</keyword>
<dbReference type="Gene3D" id="3.30.565.10">
    <property type="entry name" value="Histidine kinase-like ATPase, C-terminal domain"/>
    <property type="match status" value="1"/>
</dbReference>
<dbReference type="PANTHER" id="PTHR43047">
    <property type="entry name" value="TWO-COMPONENT HISTIDINE PROTEIN KINASE"/>
    <property type="match status" value="1"/>
</dbReference>
<keyword evidence="12" id="KW-0067">ATP-binding</keyword>
<dbReference type="InterPro" id="IPR005467">
    <property type="entry name" value="His_kinase_dom"/>
</dbReference>
<organism evidence="12 13">
    <name type="scientific">Plectonema radiosum NIES-515</name>
    <dbReference type="NCBI Taxonomy" id="2986073"/>
    <lineage>
        <taxon>Bacteria</taxon>
        <taxon>Bacillati</taxon>
        <taxon>Cyanobacteriota</taxon>
        <taxon>Cyanophyceae</taxon>
        <taxon>Oscillatoriophycideae</taxon>
        <taxon>Oscillatoriales</taxon>
        <taxon>Microcoleaceae</taxon>
        <taxon>Plectonema</taxon>
    </lineage>
</organism>
<dbReference type="InterPro" id="IPR003661">
    <property type="entry name" value="HisK_dim/P_dom"/>
</dbReference>
<dbReference type="Pfam" id="PF00512">
    <property type="entry name" value="HisKA"/>
    <property type="match status" value="1"/>
</dbReference>
<dbReference type="EC" id="2.7.13.3" evidence="2"/>
<gene>
    <name evidence="12" type="ORF">OGM63_18095</name>
</gene>
<evidence type="ECO:0000256" key="1">
    <source>
        <dbReference type="ARBA" id="ARBA00000085"/>
    </source>
</evidence>
<dbReference type="CDD" id="cd00082">
    <property type="entry name" value="HisKA"/>
    <property type="match status" value="1"/>
</dbReference>
<evidence type="ECO:0000313" key="13">
    <source>
        <dbReference type="Proteomes" id="UP001526143"/>
    </source>
</evidence>
<keyword evidence="5" id="KW-0418">Kinase</keyword>
<dbReference type="SUPFAM" id="SSF55874">
    <property type="entry name" value="ATPase domain of HSP90 chaperone/DNA topoisomerase II/histidine kinase"/>
    <property type="match status" value="1"/>
</dbReference>
<dbReference type="CDD" id="cd16922">
    <property type="entry name" value="HATPase_EvgS-ArcB-TorS-like"/>
    <property type="match status" value="1"/>
</dbReference>
<dbReference type="CDD" id="cd17546">
    <property type="entry name" value="REC_hyHK_CKI1_RcsC-like"/>
    <property type="match status" value="1"/>
</dbReference>
<proteinExistence type="predicted"/>
<sequence length="758" mass="83258">MRQKSSKSHLSHQLLLGFGISLATVGLTTLGLNYFLIQSKLEKELEQRAQSITQGVGFSAEGLIELGNTSIIKRVVQNYATLPTVVEVAIVSPNRETLARSGSALRNPPYASIHPELTQVLEEASQTGLETSFRTTIDGKPALVAILPFSSTLFGLADRRGLAIAILDAEELQQQAWQTFSTSTFTLLIGMAAILALMTVMIQRVVLHPLQSLNKAVTDRNGLDHFIIPSGLPNNEIQFLAQTIQSAATCVETYQQELRQQAQDLEKAIQELQQAKEVAEAANRSKSTFLANMNHELRTPLNGILGYAQILQRDGATTTKQLKGLGVIQQCGSHLLTLINDILDLSKLEVQKMELYPEDFHLANFLACTVDICGVKAEQKSVEFHYQPAANLPIAVYADDKRLRQVLLNLLSNAVKFTDFGTVTFRVERVGEAPEPDAVQRIRFQIQDTGIGIAPEKLGKIFLPFEQAGNRDRNSEGTGLGLAISQQIIEKMGSTIQVESVLGQGSIFSFELDLIPAADWIVGQAIAQCLKGRIANQKVIGYQGDQRKILAIDDREENRLVVVNMLEPLGFQVAEAGDGQTGLDLAIQMRPDLIITDVCMSIMDGLEMTRRLRQFTDFATTPIIASSATLSQVDIQSSLDAGCSSFFPKPIEFTGLLAELQRLLNLQWIYETELEATQPTVSNADEVARIMVPPAAELAALYAAAQGGFITDIQQEANRLKQLSSEYTVFANRVLELSQQFDDEGILRLIEPQCPKPL</sequence>
<feature type="coiled-coil region" evidence="8">
    <location>
        <begin position="251"/>
        <end position="285"/>
    </location>
</feature>
<feature type="modified residue" description="4-aspartylphosphate" evidence="7">
    <location>
        <position position="597"/>
    </location>
</feature>
<keyword evidence="12" id="KW-0547">Nucleotide-binding</keyword>
<keyword evidence="3 7" id="KW-0597">Phosphoprotein</keyword>
<evidence type="ECO:0000256" key="5">
    <source>
        <dbReference type="ARBA" id="ARBA00022777"/>
    </source>
</evidence>
<evidence type="ECO:0000256" key="3">
    <source>
        <dbReference type="ARBA" id="ARBA00022553"/>
    </source>
</evidence>
<dbReference type="SMART" id="SM00388">
    <property type="entry name" value="HisKA"/>
    <property type="match status" value="1"/>
</dbReference>
<dbReference type="PROSITE" id="PS50110">
    <property type="entry name" value="RESPONSE_REGULATORY"/>
    <property type="match status" value="1"/>
</dbReference>
<keyword evidence="9" id="KW-1133">Transmembrane helix</keyword>
<keyword evidence="6" id="KW-0902">Two-component regulatory system</keyword>
<dbReference type="SUPFAM" id="SSF47384">
    <property type="entry name" value="Homodimeric domain of signal transducing histidine kinase"/>
    <property type="match status" value="1"/>
</dbReference>
<evidence type="ECO:0000256" key="4">
    <source>
        <dbReference type="ARBA" id="ARBA00022679"/>
    </source>
</evidence>
<comment type="catalytic activity">
    <reaction evidence="1">
        <text>ATP + protein L-histidine = ADP + protein N-phospho-L-histidine.</text>
        <dbReference type="EC" id="2.7.13.3"/>
    </reaction>
</comment>
<feature type="transmembrane region" description="Helical" evidence="9">
    <location>
        <begin position="14"/>
        <end position="37"/>
    </location>
</feature>
<dbReference type="GO" id="GO:0005524">
    <property type="term" value="F:ATP binding"/>
    <property type="evidence" value="ECO:0007669"/>
    <property type="project" value="UniProtKB-KW"/>
</dbReference>
<dbReference type="EMBL" id="JAOWRF010000255">
    <property type="protein sequence ID" value="MCV3215402.1"/>
    <property type="molecule type" value="Genomic_DNA"/>
</dbReference>
<dbReference type="Pfam" id="PF02518">
    <property type="entry name" value="HATPase_c"/>
    <property type="match status" value="1"/>
</dbReference>
<feature type="transmembrane region" description="Helical" evidence="9">
    <location>
        <begin position="185"/>
        <end position="206"/>
    </location>
</feature>
<keyword evidence="4" id="KW-0808">Transferase</keyword>
<dbReference type="SUPFAM" id="SSF52172">
    <property type="entry name" value="CheY-like"/>
    <property type="match status" value="1"/>
</dbReference>
<protein>
    <recommendedName>
        <fullName evidence="2">histidine kinase</fullName>
        <ecNumber evidence="2">2.7.13.3</ecNumber>
    </recommendedName>
</protein>
<dbReference type="SMART" id="SM00448">
    <property type="entry name" value="REC"/>
    <property type="match status" value="1"/>
</dbReference>
<dbReference type="Gene3D" id="3.40.50.2300">
    <property type="match status" value="1"/>
</dbReference>
<dbReference type="InterPro" id="IPR011006">
    <property type="entry name" value="CheY-like_superfamily"/>
</dbReference>
<dbReference type="PROSITE" id="PS50109">
    <property type="entry name" value="HIS_KIN"/>
    <property type="match status" value="1"/>
</dbReference>
<evidence type="ECO:0000256" key="2">
    <source>
        <dbReference type="ARBA" id="ARBA00012438"/>
    </source>
</evidence>
<dbReference type="SMART" id="SM00387">
    <property type="entry name" value="HATPase_c"/>
    <property type="match status" value="1"/>
</dbReference>
<dbReference type="InterPro" id="IPR036097">
    <property type="entry name" value="HisK_dim/P_sf"/>
</dbReference>
<evidence type="ECO:0000259" key="11">
    <source>
        <dbReference type="PROSITE" id="PS50110"/>
    </source>
</evidence>
<evidence type="ECO:0000313" key="12">
    <source>
        <dbReference type="EMBL" id="MCV3215402.1"/>
    </source>
</evidence>
<comment type="caution">
    <text evidence="12">The sequence shown here is derived from an EMBL/GenBank/DDBJ whole genome shotgun (WGS) entry which is preliminary data.</text>
</comment>
<dbReference type="Pfam" id="PF00072">
    <property type="entry name" value="Response_reg"/>
    <property type="match status" value="1"/>
</dbReference>
<dbReference type="Gene3D" id="1.10.287.130">
    <property type="match status" value="1"/>
</dbReference>
<dbReference type="InterPro" id="IPR004358">
    <property type="entry name" value="Sig_transdc_His_kin-like_C"/>
</dbReference>
<evidence type="ECO:0000256" key="6">
    <source>
        <dbReference type="ARBA" id="ARBA00023012"/>
    </source>
</evidence>
<evidence type="ECO:0000256" key="8">
    <source>
        <dbReference type="SAM" id="Coils"/>
    </source>
</evidence>
<feature type="domain" description="Histidine kinase" evidence="10">
    <location>
        <begin position="292"/>
        <end position="516"/>
    </location>
</feature>
<dbReference type="Proteomes" id="UP001526143">
    <property type="component" value="Unassembled WGS sequence"/>
</dbReference>
<dbReference type="RefSeq" id="WP_263747030.1">
    <property type="nucleotide sequence ID" value="NZ_JAOWRF010000255.1"/>
</dbReference>
<feature type="domain" description="Response regulatory" evidence="11">
    <location>
        <begin position="548"/>
        <end position="664"/>
    </location>
</feature>
<evidence type="ECO:0000256" key="9">
    <source>
        <dbReference type="SAM" id="Phobius"/>
    </source>
</evidence>
<keyword evidence="9" id="KW-0812">Transmembrane</keyword>
<reference evidence="12 13" key="1">
    <citation type="submission" date="2022-10" db="EMBL/GenBank/DDBJ databases">
        <title>Identification of biosynthetic pathway for the production of the potent trypsin inhibitor radiosumin.</title>
        <authorList>
            <person name="Fewer D.P."/>
            <person name="Delbaje E."/>
            <person name="Ouyang X."/>
            <person name="Agostino P.D."/>
            <person name="Wahlsten M."/>
            <person name="Jokela J."/>
            <person name="Permi P."/>
            <person name="Haapaniemi E."/>
            <person name="Koistinen H."/>
        </authorList>
    </citation>
    <scope>NUCLEOTIDE SEQUENCE [LARGE SCALE GENOMIC DNA]</scope>
    <source>
        <strain evidence="12 13">NIES-515</strain>
    </source>
</reference>
<dbReference type="InterPro" id="IPR003594">
    <property type="entry name" value="HATPase_dom"/>
</dbReference>
<evidence type="ECO:0000259" key="10">
    <source>
        <dbReference type="PROSITE" id="PS50109"/>
    </source>
</evidence>